<keyword evidence="6" id="KW-1185">Reference proteome</keyword>
<dbReference type="AlphaFoldDB" id="A0A7W5DQA1"/>
<dbReference type="InterPro" id="IPR054490">
    <property type="entry name" value="BT_1020-like_b-sandwich_1"/>
</dbReference>
<evidence type="ECO:0000313" key="5">
    <source>
        <dbReference type="EMBL" id="MBB3186991.1"/>
    </source>
</evidence>
<dbReference type="SUPFAM" id="SSF48208">
    <property type="entry name" value="Six-hairpin glycosidases"/>
    <property type="match status" value="1"/>
</dbReference>
<dbReference type="Pfam" id="PF22422">
    <property type="entry name" value="MGH1-like_GH"/>
    <property type="match status" value="1"/>
</dbReference>
<evidence type="ECO:0000259" key="3">
    <source>
        <dbReference type="Pfam" id="PF22585"/>
    </source>
</evidence>
<dbReference type="InterPro" id="IPR008928">
    <property type="entry name" value="6-hairpin_glycosidase_sf"/>
</dbReference>
<dbReference type="Pfam" id="PF24067">
    <property type="entry name" value="Beta-prop_BT_1020"/>
    <property type="match status" value="1"/>
</dbReference>
<feature type="domain" description="BT-1020-like structural beta-sandwich" evidence="3">
    <location>
        <begin position="432"/>
        <end position="591"/>
    </location>
</feature>
<gene>
    <name evidence="5" type="ORF">FHX64_001154</name>
</gene>
<feature type="domain" description="Mannosylglycerate hydrolase MGH1-like glycoside hydrolase" evidence="2">
    <location>
        <begin position="710"/>
        <end position="1026"/>
    </location>
</feature>
<feature type="domain" description="BT-1020-like N-terminal beta-propeller" evidence="4">
    <location>
        <begin position="28"/>
        <end position="259"/>
    </location>
</feature>
<proteinExistence type="predicted"/>
<evidence type="ECO:0000259" key="1">
    <source>
        <dbReference type="Pfam" id="PF03633"/>
    </source>
</evidence>
<feature type="domain" description="Glycoside hydrolase family 65 C-terminal" evidence="1">
    <location>
        <begin position="1043"/>
        <end position="1099"/>
    </location>
</feature>
<dbReference type="InterPro" id="IPR012341">
    <property type="entry name" value="6hp_glycosidase-like_sf"/>
</dbReference>
<dbReference type="GO" id="GO:0005975">
    <property type="term" value="P:carbohydrate metabolic process"/>
    <property type="evidence" value="ECO:0007669"/>
    <property type="project" value="InterPro"/>
</dbReference>
<evidence type="ECO:0000313" key="6">
    <source>
        <dbReference type="Proteomes" id="UP000544222"/>
    </source>
</evidence>
<evidence type="ECO:0000259" key="2">
    <source>
        <dbReference type="Pfam" id="PF22422"/>
    </source>
</evidence>
<dbReference type="Pfam" id="PF22585">
    <property type="entry name" value="Sialidase-like_CBM"/>
    <property type="match status" value="1"/>
</dbReference>
<dbReference type="InterPro" id="IPR054491">
    <property type="entry name" value="MGH1-like_GH"/>
</dbReference>
<dbReference type="Pfam" id="PF03633">
    <property type="entry name" value="Glyco_hydro_65C"/>
    <property type="match status" value="1"/>
</dbReference>
<dbReference type="EMBL" id="JACHYB010000001">
    <property type="protein sequence ID" value="MBB3186991.1"/>
    <property type="molecule type" value="Genomic_DNA"/>
</dbReference>
<reference evidence="5 6" key="1">
    <citation type="submission" date="2020-08" db="EMBL/GenBank/DDBJ databases">
        <title>Genomic Encyclopedia of Type Strains, Phase IV (KMG-IV): sequencing the most valuable type-strain genomes for metagenomic binning, comparative biology and taxonomic classification.</title>
        <authorList>
            <person name="Goeker M."/>
        </authorList>
    </citation>
    <scope>NUCLEOTIDE SEQUENCE [LARGE SCALE GENOMIC DNA]</scope>
    <source>
        <strain evidence="5 6">DSM 27471</strain>
    </source>
</reference>
<accession>A0A7W5DQA1</accession>
<dbReference type="Gene3D" id="1.50.10.10">
    <property type="match status" value="1"/>
</dbReference>
<comment type="caution">
    <text evidence="5">The sequence shown here is derived from an EMBL/GenBank/DDBJ whole genome shotgun (WGS) entry which is preliminary data.</text>
</comment>
<evidence type="ECO:0000259" key="4">
    <source>
        <dbReference type="Pfam" id="PF24067"/>
    </source>
</evidence>
<dbReference type="RefSeq" id="WP_183412810.1">
    <property type="nucleotide sequence ID" value="NZ_JACHYB010000001.1"/>
</dbReference>
<dbReference type="InterPro" id="IPR005194">
    <property type="entry name" value="Glyco_hydro_65_C"/>
</dbReference>
<protein>
    <recommendedName>
        <fullName evidence="7">Six-hairpin glycosidase</fullName>
    </recommendedName>
</protein>
<dbReference type="InterPro" id="IPR056425">
    <property type="entry name" value="Beta-prop_BT_1020"/>
</dbReference>
<evidence type="ECO:0008006" key="7">
    <source>
        <dbReference type="Google" id="ProtNLM"/>
    </source>
</evidence>
<sequence length="1113" mass="128190">MKHQTITYLVTIILAIFSSTITIHAQDGIYYTGTTLSNVNYHDGQLPLAVGVHNIQVLRANREHPALGGGVSWTYNHAPMLAYWNHQFYLEYLSDPVGESVPPGRTLLLTSKDGYRWSNPVIIFPQYRVPDGTTKPDSKIVAKHLWAVMHQRMGFYVSKSHRLLVLGFYGICLGPKDHPNDGNGIGRVVREVFPNGKFGPIYFIRYNHGFSQKNTTYPFYTQSKDQGFVDACNELLSKPLMMQQWNEEADRNDPLIPLKLDFKAFDYYHLPNGNVVGLWKCAVTSISKDNGRTWLTHPQRAQGFVNGNAKIWGQRTSDGRYSTVYNPSSFYRWPLAISTSNDGLNYNDMYLVHGDLTPMRYGGNFKNPGPQYVRGIIEGNGTPPDGDEWVTYSMNKEDIWVSRIPVPVTDRATAQANDDFNNFHSIAEMTQWNIYSPLWAPVSIEKRADGRRWLTLQDWDPFDYAKAERVIPTSKKLTAEFTIVPGQNNKGELDIEFENKTGQPCIRLIFDKDKLFKAQTGPHYSTLAHYQGGEVFHIELALDATTNSYTMVVNGKKISTHLFFNPVASVSRIVFRTGELPIEPTPDSPAFRYTDLPHAGSTAPKAVFYIKNLKTVSLDDDSHAAVLKADEFKHFVDFFNSMENENITLAISNAQSWDWMKKNIPLFECPQYTMEQMYYYRWWTYRKHIEKTPVGYAITEFLVPRHYADKYNLISCALGHHIYEGRWLRDRQYVDDDIHVWYRGNDGKPMKKLRNYSSWATDAIYNKYLVDGDTTFLLNMYPDLKANYAAWESDHRLHSGLFWQSDVQDGMEESISGGRRKHYARPTINSYMYGNAKALSEIAALDDNQTDARFYQLKADTLKSLVQNLLWNKDSLFFETLRKPGEMAQVREEIGFLPWYFNLPDKNKGYDAAWKQITNPRGFYAPFGITTAEQRNPEFRTHGVGNCEWDGAVWPFATSQTLTAMENLINNYPQTEMNDSIYFARLEQYVECQSYRGRPYIGEYLDQRTGYWLKGDQERSRYYNHSTFNDLIITGLVGLRPRPDNTIEINPLLPKHQWNWFCLDNVLYHGKNLTIVWDKTGGKYELGKGLMLFINGHKVASRPDLGKLTYTMK</sequence>
<organism evidence="5 6">
    <name type="scientific">Microbacter margulisiae</name>
    <dbReference type="NCBI Taxonomy" id="1350067"/>
    <lineage>
        <taxon>Bacteria</taxon>
        <taxon>Pseudomonadati</taxon>
        <taxon>Bacteroidota</taxon>
        <taxon>Bacteroidia</taxon>
        <taxon>Bacteroidales</taxon>
        <taxon>Porphyromonadaceae</taxon>
        <taxon>Microbacter</taxon>
    </lineage>
</organism>
<dbReference type="Proteomes" id="UP000544222">
    <property type="component" value="Unassembled WGS sequence"/>
</dbReference>
<name>A0A7W5DQA1_9PORP</name>